<feature type="coiled-coil region" evidence="1">
    <location>
        <begin position="213"/>
        <end position="242"/>
    </location>
</feature>
<dbReference type="Proteomes" id="UP000041254">
    <property type="component" value="Unassembled WGS sequence"/>
</dbReference>
<feature type="region of interest" description="Disordered" evidence="2">
    <location>
        <begin position="327"/>
        <end position="382"/>
    </location>
</feature>
<feature type="region of interest" description="Disordered" evidence="2">
    <location>
        <begin position="527"/>
        <end position="584"/>
    </location>
</feature>
<feature type="compositionally biased region" description="Basic and acidic residues" evidence="2">
    <location>
        <begin position="414"/>
        <end position="426"/>
    </location>
</feature>
<dbReference type="InParanoid" id="A0A0G4EK53"/>
<gene>
    <name evidence="3" type="ORF">Vbra_3927</name>
</gene>
<dbReference type="EMBL" id="CDMY01000249">
    <property type="protein sequence ID" value="CEL96934.1"/>
    <property type="molecule type" value="Genomic_DNA"/>
</dbReference>
<protein>
    <recommendedName>
        <fullName evidence="5">PH domain-containing protein</fullName>
    </recommendedName>
</protein>
<sequence>MTHNHKRDSPSSPARQRSLSPPASLRRSRISSPILSIHQQSRPGPLHRLHESTTGVRSGAVVKKGLFDGLQGAAAEASGSLTPKSDHGGRARTRSSLGMGRSDELRRHGRPSAPLLAPTPLNTSRYHCQLAMPVSANTSQRKKGVNRTLAFENLSPSMPSVPLSGHPSMQLKDAASPYRSSADRHGAAGSRTVTLRNVCVAAPALGVDGCPRCAQLIARIRCVEAENELLKAQLELREIQVRASPAVPAPESDVIESLPPSRHWTRPASPSVPSRTLPPQGSLSLRTPAASTLTTVPQPLFHMGRVRAAHDQGSGEATGLRGLGEVQHDSAEAPSVHPAADGHEEEDEEQLSGLPTTRRHTATPPSHAVFPPPTHHQPHHRLPEDERNRMLETIERFVEAGGENEADKSTAGGEKGRGVSGEERELETGMVHVVESADKSTIASMTLTTAAIRISGAAQEADKGDQDAPPRIFPLSSAARVEMAAESRQFTVHFKPTTPSLPPLTILCSTERRAAMWADVIREQIGHQSDATSGQPGEERQAADTTTPPLKVSDTPVGETPAEESADGGQSPVPEVKPFVPPPAAKSATAFPSLSVAPYQHQQQQHYPVVRPRPSGASFLPGYCNVPSTRARYLGSIRPPLTPPHPSASLSPYRPIFASPFPRPASPFPPVRHPFSSVVVPDWPSASVQTRDGQTAGGGGNVGSGCSREGEVGVGEGFRFDPDSVCVDEGGEAGVGQREGDN</sequence>
<dbReference type="AlphaFoldDB" id="A0A0G4EK53"/>
<evidence type="ECO:0000256" key="1">
    <source>
        <dbReference type="SAM" id="Coils"/>
    </source>
</evidence>
<dbReference type="VEuPathDB" id="CryptoDB:Vbra_3927"/>
<accession>A0A0G4EK53</accession>
<feature type="compositionally biased region" description="Low complexity" evidence="2">
    <location>
        <begin position="18"/>
        <end position="37"/>
    </location>
</feature>
<evidence type="ECO:0008006" key="5">
    <source>
        <dbReference type="Google" id="ProtNLM"/>
    </source>
</evidence>
<feature type="compositionally biased region" description="Polar residues" evidence="2">
    <location>
        <begin position="271"/>
        <end position="285"/>
    </location>
</feature>
<keyword evidence="1" id="KW-0175">Coiled coil</keyword>
<feature type="region of interest" description="Disordered" evidence="2">
    <location>
        <begin position="74"/>
        <end position="120"/>
    </location>
</feature>
<feature type="region of interest" description="Disordered" evidence="2">
    <location>
        <begin position="399"/>
        <end position="426"/>
    </location>
</feature>
<evidence type="ECO:0000256" key="2">
    <source>
        <dbReference type="SAM" id="MobiDB-lite"/>
    </source>
</evidence>
<feature type="region of interest" description="Disordered" evidence="2">
    <location>
        <begin position="687"/>
        <end position="742"/>
    </location>
</feature>
<evidence type="ECO:0000313" key="3">
    <source>
        <dbReference type="EMBL" id="CEL96934.1"/>
    </source>
</evidence>
<evidence type="ECO:0000313" key="4">
    <source>
        <dbReference type="Proteomes" id="UP000041254"/>
    </source>
</evidence>
<proteinExistence type="predicted"/>
<keyword evidence="4" id="KW-1185">Reference proteome</keyword>
<feature type="region of interest" description="Disordered" evidence="2">
    <location>
        <begin position="1"/>
        <end position="57"/>
    </location>
</feature>
<feature type="region of interest" description="Disordered" evidence="2">
    <location>
        <begin position="246"/>
        <end position="285"/>
    </location>
</feature>
<name>A0A0G4EK53_VITBC</name>
<reference evidence="3 4" key="1">
    <citation type="submission" date="2014-11" db="EMBL/GenBank/DDBJ databases">
        <authorList>
            <person name="Zhu J."/>
            <person name="Qi W."/>
            <person name="Song R."/>
        </authorList>
    </citation>
    <scope>NUCLEOTIDE SEQUENCE [LARGE SCALE GENOMIC DNA]</scope>
</reference>
<organism evidence="3 4">
    <name type="scientific">Vitrella brassicaformis (strain CCMP3155)</name>
    <dbReference type="NCBI Taxonomy" id="1169540"/>
    <lineage>
        <taxon>Eukaryota</taxon>
        <taxon>Sar</taxon>
        <taxon>Alveolata</taxon>
        <taxon>Colpodellida</taxon>
        <taxon>Vitrellaceae</taxon>
        <taxon>Vitrella</taxon>
    </lineage>
</organism>